<evidence type="ECO:0000256" key="2">
    <source>
        <dbReference type="ARBA" id="ARBA00015317"/>
    </source>
</evidence>
<feature type="transmembrane region" description="Helical" evidence="16">
    <location>
        <begin position="96"/>
        <end position="118"/>
    </location>
</feature>
<evidence type="ECO:0000256" key="1">
    <source>
        <dbReference type="ARBA" id="ARBA00004651"/>
    </source>
</evidence>
<evidence type="ECO:0000256" key="9">
    <source>
        <dbReference type="ARBA" id="ARBA00023157"/>
    </source>
</evidence>
<dbReference type="GO" id="GO:0043410">
    <property type="term" value="P:positive regulation of MAPK cascade"/>
    <property type="evidence" value="ECO:0007669"/>
    <property type="project" value="TreeGrafter"/>
</dbReference>
<dbReference type="PRINTS" id="PR00237">
    <property type="entry name" value="GPCRRHODOPSN"/>
</dbReference>
<evidence type="ECO:0000313" key="18">
    <source>
        <dbReference type="Proteomes" id="UP000095280"/>
    </source>
</evidence>
<dbReference type="PANTHER" id="PTHR24248:SF204">
    <property type="entry name" value="HISTAMINE H1 RECEPTOR"/>
    <property type="match status" value="1"/>
</dbReference>
<dbReference type="PROSITE" id="PS50262">
    <property type="entry name" value="G_PROTEIN_RECEP_F1_2"/>
    <property type="match status" value="1"/>
</dbReference>
<evidence type="ECO:0000256" key="10">
    <source>
        <dbReference type="ARBA" id="ARBA00023170"/>
    </source>
</evidence>
<feature type="region of interest" description="Disordered" evidence="15">
    <location>
        <begin position="142"/>
        <end position="183"/>
    </location>
</feature>
<organism evidence="18 19">
    <name type="scientific">Macrostomum lignano</name>
    <dbReference type="NCBI Taxonomy" id="282301"/>
    <lineage>
        <taxon>Eukaryota</taxon>
        <taxon>Metazoa</taxon>
        <taxon>Spiralia</taxon>
        <taxon>Lophotrochozoa</taxon>
        <taxon>Platyhelminthes</taxon>
        <taxon>Rhabditophora</taxon>
        <taxon>Macrostomorpha</taxon>
        <taxon>Macrostomida</taxon>
        <taxon>Macrostomidae</taxon>
        <taxon>Macrostomum</taxon>
    </lineage>
</organism>
<reference evidence="19" key="1">
    <citation type="submission" date="2016-11" db="UniProtKB">
        <authorList>
            <consortium name="WormBaseParasite"/>
        </authorList>
    </citation>
    <scope>IDENTIFICATION</scope>
</reference>
<dbReference type="SUPFAM" id="SSF81321">
    <property type="entry name" value="Family A G protein-coupled receptor-like"/>
    <property type="match status" value="1"/>
</dbReference>
<evidence type="ECO:0000256" key="5">
    <source>
        <dbReference type="ARBA" id="ARBA00022692"/>
    </source>
</evidence>
<dbReference type="GO" id="GO:0004969">
    <property type="term" value="F:histamine receptor activity"/>
    <property type="evidence" value="ECO:0007669"/>
    <property type="project" value="InterPro"/>
</dbReference>
<evidence type="ECO:0000256" key="14">
    <source>
        <dbReference type="RuleBase" id="RU000688"/>
    </source>
</evidence>
<dbReference type="PROSITE" id="PS00237">
    <property type="entry name" value="G_PROTEIN_RECEP_F1_1"/>
    <property type="match status" value="1"/>
</dbReference>
<dbReference type="PRINTS" id="PR00530">
    <property type="entry name" value="HISTAMINEH1R"/>
</dbReference>
<comment type="function">
    <text evidence="13">G-protein-coupled receptor for histamine, a biogenic amine that functions as an immune modulator and a neurotransmitter. Through the H1 receptor, histamine mediates the contraction of smooth muscles and increases capillary permeability due to contraction of terminal venules. Also mediates neurotransmission in the central nervous system and thereby regulates circadian rhythms, emotional and locomotor activities as well as cognitive functions.</text>
</comment>
<dbReference type="Proteomes" id="UP000095280">
    <property type="component" value="Unplaced"/>
</dbReference>
<evidence type="ECO:0000256" key="6">
    <source>
        <dbReference type="ARBA" id="ARBA00022989"/>
    </source>
</evidence>
<feature type="region of interest" description="Disordered" evidence="15">
    <location>
        <begin position="368"/>
        <end position="392"/>
    </location>
</feature>
<feature type="transmembrane region" description="Helical" evidence="16">
    <location>
        <begin position="51"/>
        <end position="76"/>
    </location>
</feature>
<keyword evidence="3" id="KW-1003">Cell membrane</keyword>
<sequence length="392" mass="43174">KFGRALCQLWLAVDYTASTASILNLLILSLDRYWSVSSPLLYLHQRTKTRARIMIFLVWLASALWIIPILGWHAFANGGVYNIPESQCDPEYKENFPLKIVTGLLNFYIPLSIMYVLYGRIFKEIRKRTHLEEKFHSAYQQSAATTAPTANGKTSSRHLGAAPISNCRGTESASTPAQRPDSAAASVRRCHTEFIYDEAIIDCQTERIRPLLVRAPCTSLRYTCARCFPPDPPPPPPPPTLVSNDAMVRETTAAEAVAMAPTTTTAAANSAQDNSESSFKRSSSLKKDIKAVRQLGVIMGAFTACFLPYFVIFVVVAFCHDCISSDLMLALTWVGYANSTLNPALYPLCNQTFRRKFRSMLGLQDGLPAAPERGGASRSVSTEDKASSIASV</sequence>
<keyword evidence="5 14" id="KW-0812">Transmembrane</keyword>
<comment type="similarity">
    <text evidence="14">Belongs to the G-protein coupled receptor 1 family.</text>
</comment>
<evidence type="ECO:0000256" key="13">
    <source>
        <dbReference type="ARBA" id="ARBA00045624"/>
    </source>
</evidence>
<keyword evidence="4" id="KW-0597">Phosphoprotein</keyword>
<dbReference type="GO" id="GO:0045907">
    <property type="term" value="P:positive regulation of vasoconstriction"/>
    <property type="evidence" value="ECO:0007669"/>
    <property type="project" value="InterPro"/>
</dbReference>
<protein>
    <recommendedName>
        <fullName evidence="2">Histamine H1 receptor</fullName>
    </recommendedName>
</protein>
<feature type="transmembrane region" description="Helical" evidence="16">
    <location>
        <begin position="295"/>
        <end position="318"/>
    </location>
</feature>
<keyword evidence="10 14" id="KW-0675">Receptor</keyword>
<dbReference type="InterPro" id="IPR000276">
    <property type="entry name" value="GPCR_Rhodpsn"/>
</dbReference>
<dbReference type="GO" id="GO:0005886">
    <property type="term" value="C:plasma membrane"/>
    <property type="evidence" value="ECO:0007669"/>
    <property type="project" value="UniProtKB-SubCell"/>
</dbReference>
<keyword evidence="12 14" id="KW-0807">Transducer</keyword>
<keyword evidence="11" id="KW-0325">Glycoprotein</keyword>
<evidence type="ECO:0000259" key="17">
    <source>
        <dbReference type="PROSITE" id="PS50262"/>
    </source>
</evidence>
<evidence type="ECO:0000256" key="7">
    <source>
        <dbReference type="ARBA" id="ARBA00023040"/>
    </source>
</evidence>
<keyword evidence="18" id="KW-1185">Reference proteome</keyword>
<evidence type="ECO:0000256" key="4">
    <source>
        <dbReference type="ARBA" id="ARBA00022553"/>
    </source>
</evidence>
<feature type="compositionally biased region" description="Polar residues" evidence="15">
    <location>
        <begin position="167"/>
        <end position="177"/>
    </location>
</feature>
<dbReference type="PANTHER" id="PTHR24248">
    <property type="entry name" value="ADRENERGIC RECEPTOR-RELATED G-PROTEIN COUPLED RECEPTOR"/>
    <property type="match status" value="1"/>
</dbReference>
<evidence type="ECO:0000256" key="16">
    <source>
        <dbReference type="SAM" id="Phobius"/>
    </source>
</evidence>
<feature type="domain" description="G-protein coupled receptors family 1 profile" evidence="17">
    <location>
        <begin position="1"/>
        <end position="346"/>
    </location>
</feature>
<evidence type="ECO:0000256" key="11">
    <source>
        <dbReference type="ARBA" id="ARBA00023180"/>
    </source>
</evidence>
<name>A0A1I8I3B9_9PLAT</name>
<dbReference type="AlphaFoldDB" id="A0A1I8I3B9"/>
<comment type="subcellular location">
    <subcellularLocation>
        <location evidence="1">Cell membrane</location>
        <topology evidence="1">Multi-pass membrane protein</topology>
    </subcellularLocation>
</comment>
<keyword evidence="8 16" id="KW-0472">Membrane</keyword>
<evidence type="ECO:0000256" key="8">
    <source>
        <dbReference type="ARBA" id="ARBA00023136"/>
    </source>
</evidence>
<dbReference type="Gene3D" id="1.20.1070.10">
    <property type="entry name" value="Rhodopsin 7-helix transmembrane proteins"/>
    <property type="match status" value="2"/>
</dbReference>
<dbReference type="InterPro" id="IPR017452">
    <property type="entry name" value="GPCR_Rhodpsn_7TM"/>
</dbReference>
<keyword evidence="6 16" id="KW-1133">Transmembrane helix</keyword>
<dbReference type="WBParaSite" id="maker-uti_cns_0009565-snap-gene-0.3-mRNA-1">
    <property type="protein sequence ID" value="maker-uti_cns_0009565-snap-gene-0.3-mRNA-1"/>
    <property type="gene ID" value="maker-uti_cns_0009565-snap-gene-0.3"/>
</dbReference>
<feature type="compositionally biased region" description="Polar residues" evidence="15">
    <location>
        <begin position="142"/>
        <end position="154"/>
    </location>
</feature>
<keyword evidence="9" id="KW-1015">Disulfide bond</keyword>
<evidence type="ECO:0000256" key="12">
    <source>
        <dbReference type="ARBA" id="ARBA00023224"/>
    </source>
</evidence>
<keyword evidence="7 14" id="KW-0297">G-protein coupled receptor</keyword>
<dbReference type="InterPro" id="IPR000921">
    <property type="entry name" value="Histamine_H1_rcpt"/>
</dbReference>
<dbReference type="GO" id="GO:0071880">
    <property type="term" value="P:adenylate cyclase-activating adrenergic receptor signaling pathway"/>
    <property type="evidence" value="ECO:0007669"/>
    <property type="project" value="TreeGrafter"/>
</dbReference>
<dbReference type="Pfam" id="PF00001">
    <property type="entry name" value="7tm_1"/>
    <property type="match status" value="1"/>
</dbReference>
<dbReference type="GO" id="GO:0043114">
    <property type="term" value="P:regulation of vascular permeability"/>
    <property type="evidence" value="ECO:0007669"/>
    <property type="project" value="InterPro"/>
</dbReference>
<evidence type="ECO:0000256" key="3">
    <source>
        <dbReference type="ARBA" id="ARBA00022475"/>
    </source>
</evidence>
<evidence type="ECO:0000256" key="15">
    <source>
        <dbReference type="SAM" id="MobiDB-lite"/>
    </source>
</evidence>
<proteinExistence type="inferred from homology"/>
<evidence type="ECO:0000313" key="19">
    <source>
        <dbReference type="WBParaSite" id="maker-uti_cns_0009565-snap-gene-0.3-mRNA-1"/>
    </source>
</evidence>
<accession>A0A1I8I3B9</accession>